<evidence type="ECO:0000259" key="2">
    <source>
        <dbReference type="Pfam" id="PF06580"/>
    </source>
</evidence>
<dbReference type="Gene3D" id="3.30.565.10">
    <property type="entry name" value="Histidine kinase-like ATPase, C-terminal domain"/>
    <property type="match status" value="1"/>
</dbReference>
<sequence>MTSPLLKSYITRRQENLIHILGWMAFFVLLVAVFAWPSQSQPYSILRIFLVMLALIAFFYTNTSLLIPQLLARKKITFYIAAVLACIFVLILWDLWVQRTLNTEYYYSHGWYQGIIIQRATLLGMLVLAVSGGLKMTREWFKTERLKNQIEKEKIASELALLKSQINPHSLFNNLNSIYSLAVRKSEDAPKAIVKLSEMMRYILYDSSAEEISLEQEIEHLQNFLDLQKLRTHREANVHFEMDGHWQGKTIAPMLLEPFVENAFKHGNIHQPGAEIALSLEVDQQKLHFCVKNSVDQQNRQKDAYSGIGLVNIQKRLDLLYPHRHSLEIKPEINEFLIDLTIQIN</sequence>
<proteinExistence type="predicted"/>
<dbReference type="EMBL" id="CP120682">
    <property type="protein sequence ID" value="WKN36532.1"/>
    <property type="molecule type" value="Genomic_DNA"/>
</dbReference>
<dbReference type="GO" id="GO:0016020">
    <property type="term" value="C:membrane"/>
    <property type="evidence" value="ECO:0007669"/>
    <property type="project" value="InterPro"/>
</dbReference>
<dbReference type="InterPro" id="IPR050640">
    <property type="entry name" value="Bact_2-comp_sensor_kinase"/>
</dbReference>
<keyword evidence="1" id="KW-1133">Transmembrane helix</keyword>
<feature type="transmembrane region" description="Helical" evidence="1">
    <location>
        <begin position="116"/>
        <end position="137"/>
    </location>
</feature>
<dbReference type="PANTHER" id="PTHR34220:SF7">
    <property type="entry name" value="SENSOR HISTIDINE KINASE YPDA"/>
    <property type="match status" value="1"/>
</dbReference>
<evidence type="ECO:0000313" key="3">
    <source>
        <dbReference type="EMBL" id="WKN36532.1"/>
    </source>
</evidence>
<gene>
    <name evidence="3" type="ORF">K4G66_29660</name>
</gene>
<protein>
    <submittedName>
        <fullName evidence="3">Sensor histidine kinase</fullName>
    </submittedName>
</protein>
<feature type="transmembrane region" description="Helical" evidence="1">
    <location>
        <begin position="20"/>
        <end position="38"/>
    </location>
</feature>
<feature type="transmembrane region" description="Helical" evidence="1">
    <location>
        <begin position="76"/>
        <end position="96"/>
    </location>
</feature>
<dbReference type="InterPro" id="IPR036890">
    <property type="entry name" value="HATPase_C_sf"/>
</dbReference>
<keyword evidence="3" id="KW-0808">Transferase</keyword>
<keyword evidence="3" id="KW-0418">Kinase</keyword>
<keyword evidence="1" id="KW-0812">Transmembrane</keyword>
<name>A0AA49GKJ2_9BACT</name>
<dbReference type="AlphaFoldDB" id="A0AA49GKJ2"/>
<accession>A0AA49GKJ2</accession>
<evidence type="ECO:0000256" key="1">
    <source>
        <dbReference type="SAM" id="Phobius"/>
    </source>
</evidence>
<feature type="transmembrane region" description="Helical" evidence="1">
    <location>
        <begin position="44"/>
        <end position="67"/>
    </location>
</feature>
<organism evidence="3">
    <name type="scientific">Roseihalotalea indica</name>
    <dbReference type="NCBI Taxonomy" id="2867963"/>
    <lineage>
        <taxon>Bacteria</taxon>
        <taxon>Pseudomonadati</taxon>
        <taxon>Bacteroidota</taxon>
        <taxon>Cytophagia</taxon>
        <taxon>Cytophagales</taxon>
        <taxon>Catalimonadaceae</taxon>
        <taxon>Roseihalotalea</taxon>
    </lineage>
</organism>
<feature type="domain" description="Signal transduction histidine kinase internal region" evidence="2">
    <location>
        <begin position="158"/>
        <end position="233"/>
    </location>
</feature>
<reference evidence="3" key="1">
    <citation type="journal article" date="2023" name="Comput. Struct. Biotechnol. J.">
        <title>Discovery of a novel marine Bacteroidetes with a rich repertoire of carbohydrate-active enzymes.</title>
        <authorList>
            <person name="Chen B."/>
            <person name="Liu G."/>
            <person name="Chen Q."/>
            <person name="Wang H."/>
            <person name="Liu L."/>
            <person name="Tang K."/>
        </authorList>
    </citation>
    <scope>NUCLEOTIDE SEQUENCE</scope>
    <source>
        <strain evidence="3">TK19036</strain>
    </source>
</reference>
<keyword evidence="1" id="KW-0472">Membrane</keyword>
<dbReference type="SUPFAM" id="SSF55874">
    <property type="entry name" value="ATPase domain of HSP90 chaperone/DNA topoisomerase II/histidine kinase"/>
    <property type="match status" value="1"/>
</dbReference>
<dbReference type="InterPro" id="IPR010559">
    <property type="entry name" value="Sig_transdc_His_kin_internal"/>
</dbReference>
<reference evidence="3" key="2">
    <citation type="journal article" date="2024" name="Antonie Van Leeuwenhoek">
        <title>Roseihalotalea indica gen. nov., sp. nov., a halophilic Bacteroidetes from mesopelagic Southwest Indian Ocean with higher carbohydrate metabolic potential.</title>
        <authorList>
            <person name="Chen B."/>
            <person name="Zhang M."/>
            <person name="Lin D."/>
            <person name="Ye J."/>
            <person name="Tang K."/>
        </authorList>
    </citation>
    <scope>NUCLEOTIDE SEQUENCE</scope>
    <source>
        <strain evidence="3">TK19036</strain>
    </source>
</reference>
<dbReference type="PANTHER" id="PTHR34220">
    <property type="entry name" value="SENSOR HISTIDINE KINASE YPDA"/>
    <property type="match status" value="1"/>
</dbReference>
<dbReference type="GO" id="GO:0000155">
    <property type="term" value="F:phosphorelay sensor kinase activity"/>
    <property type="evidence" value="ECO:0007669"/>
    <property type="project" value="InterPro"/>
</dbReference>
<dbReference type="Pfam" id="PF06580">
    <property type="entry name" value="His_kinase"/>
    <property type="match status" value="1"/>
</dbReference>